<dbReference type="InterPro" id="IPR037219">
    <property type="entry name" value="Peptidase_M41-like"/>
</dbReference>
<reference evidence="1 2" key="1">
    <citation type="journal article" date="2014" name="Int. J. Syst. Evol. Microbiol.">
        <title>Complete genome sequence of Corynebacterium casei LMG S-19264T (=DSM 44701T), isolated from a smear-ripened cheese.</title>
        <authorList>
            <consortium name="US DOE Joint Genome Institute (JGI-PGF)"/>
            <person name="Walter F."/>
            <person name="Albersmeier A."/>
            <person name="Kalinowski J."/>
            <person name="Ruckert C."/>
        </authorList>
    </citation>
    <scope>NUCLEOTIDE SEQUENCE [LARGE SCALE GENOMIC DNA]</scope>
    <source>
        <strain evidence="1 2">JCM 4205</strain>
    </source>
</reference>
<sequence>MLTTAVPDRDLLVDHRGRPRAGVRTGLTHDQALLGTAFHEAGHAVLALVHGMHLVSSEVMAWLSGPGQSTVTGRTNFSAARIEDVHPWRFAAQAAAGSLAQVRYLMDYGLWTPERAAACPGTHDRDQAVDVLAGMGYRLGIGHVPPGGKSWGQVRGMAWRRIDRLWPQIRTVAHTMNENTKLTGDQIAAMTGLTNPPAPGGEA</sequence>
<dbReference type="GO" id="GO:0006508">
    <property type="term" value="P:proteolysis"/>
    <property type="evidence" value="ECO:0007669"/>
    <property type="project" value="InterPro"/>
</dbReference>
<dbReference type="GO" id="GO:0005524">
    <property type="term" value="F:ATP binding"/>
    <property type="evidence" value="ECO:0007669"/>
    <property type="project" value="InterPro"/>
</dbReference>
<dbReference type="GO" id="GO:0004222">
    <property type="term" value="F:metalloendopeptidase activity"/>
    <property type="evidence" value="ECO:0007669"/>
    <property type="project" value="InterPro"/>
</dbReference>
<name>A0AAV4KNL1_9ACTN</name>
<gene>
    <name evidence="1" type="ORF">GCM10010497_40780</name>
</gene>
<comment type="caution">
    <text evidence="1">The sequence shown here is derived from an EMBL/GenBank/DDBJ whole genome shotgun (WGS) entry which is preliminary data.</text>
</comment>
<dbReference type="EMBL" id="BMSJ01000007">
    <property type="protein sequence ID" value="GGR33809.1"/>
    <property type="molecule type" value="Genomic_DNA"/>
</dbReference>
<dbReference type="Proteomes" id="UP000642014">
    <property type="component" value="Unassembled WGS sequence"/>
</dbReference>
<dbReference type="AlphaFoldDB" id="A0AAV4KNL1"/>
<dbReference type="SUPFAM" id="SSF140990">
    <property type="entry name" value="FtsH protease domain-like"/>
    <property type="match status" value="1"/>
</dbReference>
<organism evidence="1 2">
    <name type="scientific">Streptomyces cinereoruber</name>
    <dbReference type="NCBI Taxonomy" id="67260"/>
    <lineage>
        <taxon>Bacteria</taxon>
        <taxon>Bacillati</taxon>
        <taxon>Actinomycetota</taxon>
        <taxon>Actinomycetes</taxon>
        <taxon>Kitasatosporales</taxon>
        <taxon>Streptomycetaceae</taxon>
        <taxon>Streptomyces</taxon>
    </lineage>
</organism>
<evidence type="ECO:0000313" key="2">
    <source>
        <dbReference type="Proteomes" id="UP000642014"/>
    </source>
</evidence>
<evidence type="ECO:0000313" key="1">
    <source>
        <dbReference type="EMBL" id="GGR33809.1"/>
    </source>
</evidence>
<dbReference type="GO" id="GO:0004176">
    <property type="term" value="F:ATP-dependent peptidase activity"/>
    <property type="evidence" value="ECO:0007669"/>
    <property type="project" value="InterPro"/>
</dbReference>
<accession>A0AAV4KNL1</accession>
<proteinExistence type="predicted"/>
<evidence type="ECO:0008006" key="3">
    <source>
        <dbReference type="Google" id="ProtNLM"/>
    </source>
</evidence>
<protein>
    <recommendedName>
        <fullName evidence="3">Peptidase M41 domain-containing protein</fullName>
    </recommendedName>
</protein>